<feature type="region of interest" description="Disordered" evidence="2">
    <location>
        <begin position="925"/>
        <end position="961"/>
    </location>
</feature>
<evidence type="ECO:0000256" key="3">
    <source>
        <dbReference type="SAM" id="SignalP"/>
    </source>
</evidence>
<sequence length="1726" mass="198968">MKKKYIKSLGLLLAMAPIAALAASCEKPNNNENKENNTYKNQLQNLENSINIYLNQYLLKNNLIEFSKLITLKQNVKGILNSNAVTAENLQESVNSFNEIKAEIDNKINQFIENKITILNDISNNLSTVNKQALSADLLSELNSQISQNQNDISSKNIEAILNDIPASTKLLTKIAKQVDDFETKKTLVLNLIQNLENELNNFIENNQNFDFLNALAKREIIIPERVVTEENIDRINSQITNSEDNLSLLKHELVALNKSNELKAYIDTMRPNDNHLSEAKALLNSYIQSFQTNSILNADELQTITSKFDADFAALKQKIDGTNKSDYSNLYSKIQAKILKLNSLPSTKNSEFSNLMSELKNTSQFNELDANAKATQLANIEAKYNQINELYPDDVIDLKILAQRDITVSLNERAGNSNPLFYNLNVNSASINDNNFDVYLNQSLVNKDIKITNRSYKLSQDDISVLEVKYEIQKNDVNTYILKEIVFDYKLQTLVDEISYHNIEDLYTINYAGFKNKYEDEFTADIQNQSLNLIKPKYSNLKQYFTYQVIKDSIAYTDNKLKFDVAINYKNNLIKKITLKSINDLSFKNPLNKLVTYSVKWTHMYHYRNPSEYDMLKLIGMIFQTEYNNADATYQFNSEDISFLKYLMQVKNRAWNENYVPYNVKKQWLNTALHKNINLNLPGYNNWEIIDLSQNEIFSYNTEDHALTFNIKFTGENKQPFTYLLKLYPLNGEQNYQKNKWMFDMNRALNNYQKILSQATINDLKVTHTNFIAPEGVKKLNEIYTLPTINGYKVIFLNQNPSDYTVNARAGFVNISLGIEKDGVIQNNPLLKSNKFKLDYFRKLNYYDIKPMNGKSWFTDEDFAQQGTNQAIKNTIAKINSRNIDYRLVNGKRMFDASVLMEEQSFDKLNFLFKFKGTHESVEDKNKEFENNNNDFESTETVPTLPTNTDDISNPSDPTNNVDMNPILNNYFVYFYDVNAQYRLREFSSTMTFKLGFINKNNWNDRYSTGTITLRNLKNDLANELYPLVGVNKLNMNDFYIRGVESLTPSDALAQLKDPNRINPLSVSISTYKYKNYAFYPDRWKIADAKMPDDKNGTLMIRLKYTTKQDKEFIGDVWYKISGFKQNNNAPDPHYTDENYLSLPFAQKMKKIFLDKNTILRRRETEIEVKDNYWELNKETNQVEYLFKKKYYEPILSQNNTDAKVKIHLSANIKFLDSVAYARVFKYLTGQEGGINLEFNYQELIQNNFVIIKGVAAAPRATNTGEMISVAYTMRVSKQDDGMKFTFSLDNPNYKIVQDNPVSSLYQPPRMSVPNNLLNTFNPNEAFFFDYFAGRISFEYKNNVPDEVFNVENTTNLISYKYMDYTQENQPLVIINKDSFDDPYKYNPNQMLTYKLHDGYKFNNEYLNKSYVKTSQVAQELMGRSFAMNRGSGMMVAKVNSDPNDGRFYAFTNHHVINKDNLNFTPEKIGFDSGTAPTVAGLNFGNNVENGFSYWDGLYVEDIKVQVVWSGIKQIGYTSSINPENATFKNNVLTQNEFVDITVFIIDTKPLIAKLKAAGKYQTAAYYENWFKIGNLNINPHLLKQSPNRLTGIENALFNGFPYGKQASYIIHRLGANYNIDSFQSHSQFVPSFYNAGNSGTGVMDNSGHYINTINSGIPLKLLVGRNGAYDLGFSSFNFFGVNKENQNPLDLINSHSLARNIMRLNAFNPDLYDLPWFFTSNKKD</sequence>
<gene>
    <name evidence="4" type="ORF">FJR74_02625</name>
</gene>
<dbReference type="RefSeq" id="WP_140914984.1">
    <property type="nucleotide sequence ID" value="NZ_VHHP01000007.1"/>
</dbReference>
<comment type="caution">
    <text evidence="4">The sequence shown here is derived from an EMBL/GenBank/DDBJ whole genome shotgun (WGS) entry which is preliminary data.</text>
</comment>
<feature type="chain" id="PRO_5047350378" description="DUF31 domain-containing protein" evidence="3">
    <location>
        <begin position="23"/>
        <end position="1726"/>
    </location>
</feature>
<evidence type="ECO:0000313" key="5">
    <source>
        <dbReference type="Proteomes" id="UP000316851"/>
    </source>
</evidence>
<feature type="coiled-coil region" evidence="1">
    <location>
        <begin position="179"/>
        <end position="253"/>
    </location>
</feature>
<dbReference type="EMBL" id="VHHP01000007">
    <property type="protein sequence ID" value="TPR53383.1"/>
    <property type="molecule type" value="Genomic_DNA"/>
</dbReference>
<keyword evidence="3" id="KW-0732">Signal</keyword>
<evidence type="ECO:0000256" key="2">
    <source>
        <dbReference type="SAM" id="MobiDB-lite"/>
    </source>
</evidence>
<dbReference type="NCBIfam" id="NF045847">
    <property type="entry name" value="MGA1079_SerProt"/>
    <property type="match status" value="1"/>
</dbReference>
<keyword evidence="1" id="KW-0175">Coiled coil</keyword>
<reference evidence="4" key="1">
    <citation type="submission" date="2019-06" db="EMBL/GenBank/DDBJ databases">
        <title>Mycoplasma neophronis type strain whole genome sequence.</title>
        <authorList>
            <person name="Spergser J."/>
        </authorList>
    </citation>
    <scope>NUCLEOTIDE SEQUENCE [LARGE SCALE GENOMIC DNA]</scope>
    <source>
        <strain evidence="4">DSM 24097</strain>
    </source>
</reference>
<organism evidence="4 5">
    <name type="scientific">Metamycoplasma neophronis</name>
    <dbReference type="NCBI Taxonomy" id="872983"/>
    <lineage>
        <taxon>Bacteria</taxon>
        <taxon>Bacillati</taxon>
        <taxon>Mycoplasmatota</taxon>
        <taxon>Mycoplasmoidales</taxon>
        <taxon>Metamycoplasmataceae</taxon>
        <taxon>Metamycoplasma</taxon>
    </lineage>
</organism>
<feature type="compositionally biased region" description="Polar residues" evidence="2">
    <location>
        <begin position="940"/>
        <end position="961"/>
    </location>
</feature>
<feature type="signal peptide" evidence="3">
    <location>
        <begin position="1"/>
        <end position="22"/>
    </location>
</feature>
<evidence type="ECO:0000256" key="1">
    <source>
        <dbReference type="SAM" id="Coils"/>
    </source>
</evidence>
<accession>A0ABY2YZC5</accession>
<dbReference type="PROSITE" id="PS51257">
    <property type="entry name" value="PROKAR_LIPOPROTEIN"/>
    <property type="match status" value="1"/>
</dbReference>
<name>A0ABY2YZC5_9BACT</name>
<evidence type="ECO:0000313" key="4">
    <source>
        <dbReference type="EMBL" id="TPR53383.1"/>
    </source>
</evidence>
<evidence type="ECO:0008006" key="6">
    <source>
        <dbReference type="Google" id="ProtNLM"/>
    </source>
</evidence>
<proteinExistence type="predicted"/>
<dbReference type="Proteomes" id="UP000316851">
    <property type="component" value="Unassembled WGS sequence"/>
</dbReference>
<keyword evidence="5" id="KW-1185">Reference proteome</keyword>
<protein>
    <recommendedName>
        <fullName evidence="6">DUF31 domain-containing protein</fullName>
    </recommendedName>
</protein>
<feature type="coiled-coil region" evidence="1">
    <location>
        <begin position="29"/>
        <end position="56"/>
    </location>
</feature>